<comment type="subcellular location">
    <subcellularLocation>
        <location evidence="4">Cytoplasm</location>
    </subcellularLocation>
</comment>
<dbReference type="GO" id="GO:0008914">
    <property type="term" value="F:leucyl-tRNA--protein transferase activity"/>
    <property type="evidence" value="ECO:0007669"/>
    <property type="project" value="UniProtKB-UniRule"/>
</dbReference>
<dbReference type="HAMAP" id="MF_00688">
    <property type="entry name" value="Leu_Phe_trans"/>
    <property type="match status" value="1"/>
</dbReference>
<evidence type="ECO:0000313" key="6">
    <source>
        <dbReference type="Proteomes" id="UP000434582"/>
    </source>
</evidence>
<protein>
    <recommendedName>
        <fullName evidence="4">Leucyl/phenylalanyl-tRNA--protein transferase</fullName>
        <ecNumber evidence="4">2.3.2.6</ecNumber>
    </recommendedName>
    <alternativeName>
        <fullName evidence="4">L/F-transferase</fullName>
    </alternativeName>
    <alternativeName>
        <fullName evidence="4">Leucyltransferase</fullName>
    </alternativeName>
    <alternativeName>
        <fullName evidence="4">Phenyalanyltransferase</fullName>
    </alternativeName>
</protein>
<evidence type="ECO:0000256" key="4">
    <source>
        <dbReference type="HAMAP-Rule" id="MF_00688"/>
    </source>
</evidence>
<dbReference type="NCBIfam" id="TIGR00667">
    <property type="entry name" value="aat"/>
    <property type="match status" value="1"/>
</dbReference>
<gene>
    <name evidence="4" type="primary">aat</name>
    <name evidence="5" type="ORF">GHC57_09530</name>
</gene>
<dbReference type="GO" id="GO:0005737">
    <property type="term" value="C:cytoplasm"/>
    <property type="evidence" value="ECO:0007669"/>
    <property type="project" value="UniProtKB-SubCell"/>
</dbReference>
<reference evidence="5 6" key="1">
    <citation type="submission" date="2019-10" db="EMBL/GenBank/DDBJ databases">
        <title>Draft whole-genome sequence of the purple nonsulfur photosynthetic bacterium Roseospira navarrensis DSM 15114.</title>
        <authorList>
            <person name="Kyndt J.A."/>
            <person name="Meyer T.E."/>
        </authorList>
    </citation>
    <scope>NUCLEOTIDE SEQUENCE [LARGE SCALE GENOMIC DNA]</scope>
    <source>
        <strain evidence="5 6">DSM 15114</strain>
    </source>
</reference>
<dbReference type="InterPro" id="IPR042203">
    <property type="entry name" value="Leu/Phe-tRNA_Trfase_C"/>
</dbReference>
<dbReference type="AlphaFoldDB" id="A0A7X2D3H0"/>
<proteinExistence type="inferred from homology"/>
<keyword evidence="1 4" id="KW-0963">Cytoplasm</keyword>
<sequence>MFQVTPDILLRAYASGLFPMARARSDPKVYWVDPDQRGVLPLDRFHVPRSLRRTLRRGRFEVRVDTAFTEVVRGCAESMPDRPETWINEEIEGLFIALHDLGFAHSVETWQDGRLVGGLYGLALSAAFFGESMFSRTTDASKVALCHLVARLRAGGFRLLDTQFITDHLARFGTVEVPRGTYMEHLDAAMQPPAGRFYCDPAALSDALEGLSRLSGPSAPSDPASS</sequence>
<dbReference type="PANTHER" id="PTHR30098">
    <property type="entry name" value="LEUCYL/PHENYLALANYL-TRNA--PROTEIN TRANSFERASE"/>
    <property type="match status" value="1"/>
</dbReference>
<dbReference type="Proteomes" id="UP000434582">
    <property type="component" value="Unassembled WGS sequence"/>
</dbReference>
<evidence type="ECO:0000313" key="5">
    <source>
        <dbReference type="EMBL" id="MQX36756.1"/>
    </source>
</evidence>
<keyword evidence="6" id="KW-1185">Reference proteome</keyword>
<keyword evidence="3 4" id="KW-0012">Acyltransferase</keyword>
<evidence type="ECO:0000256" key="1">
    <source>
        <dbReference type="ARBA" id="ARBA00022490"/>
    </source>
</evidence>
<comment type="caution">
    <text evidence="5">The sequence shown here is derived from an EMBL/GenBank/DDBJ whole genome shotgun (WGS) entry which is preliminary data.</text>
</comment>
<dbReference type="SUPFAM" id="SSF55729">
    <property type="entry name" value="Acyl-CoA N-acyltransferases (Nat)"/>
    <property type="match status" value="1"/>
</dbReference>
<dbReference type="RefSeq" id="WP_170294794.1">
    <property type="nucleotide sequence ID" value="NZ_WIVE01000025.1"/>
</dbReference>
<organism evidence="5 6">
    <name type="scientific">Roseospira navarrensis</name>
    <dbReference type="NCBI Taxonomy" id="140058"/>
    <lineage>
        <taxon>Bacteria</taxon>
        <taxon>Pseudomonadati</taxon>
        <taxon>Pseudomonadota</taxon>
        <taxon>Alphaproteobacteria</taxon>
        <taxon>Rhodospirillales</taxon>
        <taxon>Rhodospirillaceae</taxon>
        <taxon>Roseospira</taxon>
    </lineage>
</organism>
<dbReference type="Gene3D" id="3.40.630.70">
    <property type="entry name" value="Leucyl/phenylalanyl-tRNA-protein transferase, C-terminal domain"/>
    <property type="match status" value="1"/>
</dbReference>
<comment type="similarity">
    <text evidence="4">Belongs to the L/F-transferase family.</text>
</comment>
<dbReference type="PANTHER" id="PTHR30098:SF2">
    <property type="entry name" value="LEUCYL_PHENYLALANYL-TRNA--PROTEIN TRANSFERASE"/>
    <property type="match status" value="1"/>
</dbReference>
<dbReference type="InterPro" id="IPR016181">
    <property type="entry name" value="Acyl_CoA_acyltransferase"/>
</dbReference>
<dbReference type="EMBL" id="WIVE01000025">
    <property type="protein sequence ID" value="MQX36756.1"/>
    <property type="molecule type" value="Genomic_DNA"/>
</dbReference>
<dbReference type="InterPro" id="IPR004616">
    <property type="entry name" value="Leu/Phe-tRNA_Trfase"/>
</dbReference>
<dbReference type="Pfam" id="PF03588">
    <property type="entry name" value="Leu_Phe_trans"/>
    <property type="match status" value="1"/>
</dbReference>
<evidence type="ECO:0000256" key="3">
    <source>
        <dbReference type="ARBA" id="ARBA00023315"/>
    </source>
</evidence>
<comment type="catalytic activity">
    <reaction evidence="4">
        <text>N-terminal L-arginyl-[protein] + L-leucyl-tRNA(Leu) = N-terminal L-leucyl-L-arginyl-[protein] + tRNA(Leu) + H(+)</text>
        <dbReference type="Rhea" id="RHEA:50416"/>
        <dbReference type="Rhea" id="RHEA-COMP:9613"/>
        <dbReference type="Rhea" id="RHEA-COMP:9622"/>
        <dbReference type="Rhea" id="RHEA-COMP:12672"/>
        <dbReference type="Rhea" id="RHEA-COMP:12673"/>
        <dbReference type="ChEBI" id="CHEBI:15378"/>
        <dbReference type="ChEBI" id="CHEBI:64719"/>
        <dbReference type="ChEBI" id="CHEBI:78442"/>
        <dbReference type="ChEBI" id="CHEBI:78494"/>
        <dbReference type="ChEBI" id="CHEBI:133044"/>
        <dbReference type="EC" id="2.3.2.6"/>
    </reaction>
</comment>
<comment type="catalytic activity">
    <reaction evidence="4">
        <text>L-phenylalanyl-tRNA(Phe) + an N-terminal L-alpha-aminoacyl-[protein] = an N-terminal L-phenylalanyl-L-alpha-aminoacyl-[protein] + tRNA(Phe)</text>
        <dbReference type="Rhea" id="RHEA:43632"/>
        <dbReference type="Rhea" id="RHEA-COMP:9668"/>
        <dbReference type="Rhea" id="RHEA-COMP:9699"/>
        <dbReference type="Rhea" id="RHEA-COMP:10636"/>
        <dbReference type="Rhea" id="RHEA-COMP:10637"/>
        <dbReference type="ChEBI" id="CHEBI:78442"/>
        <dbReference type="ChEBI" id="CHEBI:78531"/>
        <dbReference type="ChEBI" id="CHEBI:78597"/>
        <dbReference type="ChEBI" id="CHEBI:83561"/>
        <dbReference type="EC" id="2.3.2.6"/>
    </reaction>
</comment>
<dbReference type="EC" id="2.3.2.6" evidence="4"/>
<keyword evidence="2 4" id="KW-0808">Transferase</keyword>
<comment type="catalytic activity">
    <reaction evidence="4">
        <text>N-terminal L-lysyl-[protein] + L-leucyl-tRNA(Leu) = N-terminal L-leucyl-L-lysyl-[protein] + tRNA(Leu) + H(+)</text>
        <dbReference type="Rhea" id="RHEA:12340"/>
        <dbReference type="Rhea" id="RHEA-COMP:9613"/>
        <dbReference type="Rhea" id="RHEA-COMP:9622"/>
        <dbReference type="Rhea" id="RHEA-COMP:12670"/>
        <dbReference type="Rhea" id="RHEA-COMP:12671"/>
        <dbReference type="ChEBI" id="CHEBI:15378"/>
        <dbReference type="ChEBI" id="CHEBI:65249"/>
        <dbReference type="ChEBI" id="CHEBI:78442"/>
        <dbReference type="ChEBI" id="CHEBI:78494"/>
        <dbReference type="ChEBI" id="CHEBI:133043"/>
        <dbReference type="EC" id="2.3.2.6"/>
    </reaction>
</comment>
<dbReference type="FunFam" id="3.40.630.70:FF:000001">
    <property type="entry name" value="Leucyl/phenylalanyl-tRNA--protein transferase"/>
    <property type="match status" value="1"/>
</dbReference>
<dbReference type="GO" id="GO:0030163">
    <property type="term" value="P:protein catabolic process"/>
    <property type="evidence" value="ECO:0007669"/>
    <property type="project" value="UniProtKB-UniRule"/>
</dbReference>
<accession>A0A7X2D3H0</accession>
<comment type="function">
    <text evidence="4">Functions in the N-end rule pathway of protein degradation where it conjugates Leu, Phe and, less efficiently, Met from aminoacyl-tRNAs to the N-termini of proteins containing an N-terminal arginine or lysine.</text>
</comment>
<evidence type="ECO:0000256" key="2">
    <source>
        <dbReference type="ARBA" id="ARBA00022679"/>
    </source>
</evidence>
<name>A0A7X2D3H0_9PROT</name>